<reference evidence="3" key="1">
    <citation type="journal article" date="2019" name="Int. J. Syst. Evol. Microbiol.">
        <title>The Global Catalogue of Microorganisms (GCM) 10K type strain sequencing project: providing services to taxonomists for standard genome sequencing and annotation.</title>
        <authorList>
            <consortium name="The Broad Institute Genomics Platform"/>
            <consortium name="The Broad Institute Genome Sequencing Center for Infectious Disease"/>
            <person name="Wu L."/>
            <person name="Ma J."/>
        </authorList>
    </citation>
    <scope>NUCLEOTIDE SEQUENCE [LARGE SCALE GENOMIC DNA]</scope>
    <source>
        <strain evidence="3">CCUG 57508</strain>
    </source>
</reference>
<protein>
    <submittedName>
        <fullName evidence="2">DUF998 domain-containing protein</fullName>
    </submittedName>
</protein>
<dbReference type="InterPro" id="IPR009339">
    <property type="entry name" value="DUF998"/>
</dbReference>
<gene>
    <name evidence="2" type="ORF">ACFQ2V_01675</name>
</gene>
<name>A0ABW3MU82_9MICO</name>
<evidence type="ECO:0000313" key="3">
    <source>
        <dbReference type="Proteomes" id="UP001597046"/>
    </source>
</evidence>
<organism evidence="2 3">
    <name type="scientific">Terrabacter terrigena</name>
    <dbReference type="NCBI Taxonomy" id="574718"/>
    <lineage>
        <taxon>Bacteria</taxon>
        <taxon>Bacillati</taxon>
        <taxon>Actinomycetota</taxon>
        <taxon>Actinomycetes</taxon>
        <taxon>Micrococcales</taxon>
        <taxon>Intrasporangiaceae</taxon>
        <taxon>Terrabacter</taxon>
    </lineage>
</organism>
<keyword evidence="1" id="KW-0812">Transmembrane</keyword>
<comment type="caution">
    <text evidence="2">The sequence shown here is derived from an EMBL/GenBank/DDBJ whole genome shotgun (WGS) entry which is preliminary data.</text>
</comment>
<dbReference type="RefSeq" id="WP_386050176.1">
    <property type="nucleotide sequence ID" value="NZ_JBHTKH010000001.1"/>
</dbReference>
<sequence length="219" mass="21641">MRRTAVGVACWLVQPLYVVVELLVAAAASASYSLRDDTISALGQLGCAPGHEGAVVDVCSAAPAVLDAAFVVFGLLRAAGAVLLRPAVAGGGWGTTACALWVASGIAAAAVGLAPVDVVPGLHAGLALPVFVLQPLALVVTGVALGRSGATGPRLARSGLAVGAMTVAGAAAFGARLAGGPWVGALERATLWPAYPWLAGAAWVLMSRRARGASDPGTF</sequence>
<proteinExistence type="predicted"/>
<evidence type="ECO:0000256" key="1">
    <source>
        <dbReference type="SAM" id="Phobius"/>
    </source>
</evidence>
<feature type="transmembrane region" description="Helical" evidence="1">
    <location>
        <begin position="54"/>
        <end position="76"/>
    </location>
</feature>
<feature type="transmembrane region" description="Helical" evidence="1">
    <location>
        <begin position="126"/>
        <end position="146"/>
    </location>
</feature>
<feature type="transmembrane region" description="Helical" evidence="1">
    <location>
        <begin position="88"/>
        <end position="114"/>
    </location>
</feature>
<keyword evidence="3" id="KW-1185">Reference proteome</keyword>
<keyword evidence="1" id="KW-1133">Transmembrane helix</keyword>
<dbReference type="EMBL" id="JBHTKH010000001">
    <property type="protein sequence ID" value="MFD1053000.1"/>
    <property type="molecule type" value="Genomic_DNA"/>
</dbReference>
<feature type="transmembrane region" description="Helical" evidence="1">
    <location>
        <begin position="189"/>
        <end position="206"/>
    </location>
</feature>
<accession>A0ABW3MU82</accession>
<feature type="transmembrane region" description="Helical" evidence="1">
    <location>
        <begin position="158"/>
        <end position="177"/>
    </location>
</feature>
<dbReference type="Pfam" id="PF06197">
    <property type="entry name" value="DUF998"/>
    <property type="match status" value="1"/>
</dbReference>
<keyword evidence="1" id="KW-0472">Membrane</keyword>
<dbReference type="Proteomes" id="UP001597046">
    <property type="component" value="Unassembled WGS sequence"/>
</dbReference>
<evidence type="ECO:0000313" key="2">
    <source>
        <dbReference type="EMBL" id="MFD1053000.1"/>
    </source>
</evidence>